<feature type="region of interest" description="Disordered" evidence="8">
    <location>
        <begin position="718"/>
        <end position="768"/>
    </location>
</feature>
<dbReference type="GO" id="GO:0005886">
    <property type="term" value="C:plasma membrane"/>
    <property type="evidence" value="ECO:0007669"/>
    <property type="project" value="TreeGrafter"/>
</dbReference>
<dbReference type="InterPro" id="IPR036179">
    <property type="entry name" value="Ig-like_dom_sf"/>
</dbReference>
<evidence type="ECO:0000256" key="5">
    <source>
        <dbReference type="ARBA" id="ARBA00022989"/>
    </source>
</evidence>
<dbReference type="InterPro" id="IPR007110">
    <property type="entry name" value="Ig-like_dom"/>
</dbReference>
<keyword evidence="4" id="KW-0130">Cell adhesion</keyword>
<feature type="compositionally biased region" description="Low complexity" evidence="8">
    <location>
        <begin position="719"/>
        <end position="730"/>
    </location>
</feature>
<protein>
    <recommendedName>
        <fullName evidence="10">Ig-like domain-containing protein</fullName>
    </recommendedName>
</protein>
<dbReference type="AlphaFoldDB" id="A0A6A5F4P8"/>
<feature type="compositionally biased region" description="Acidic residues" evidence="8">
    <location>
        <begin position="744"/>
        <end position="754"/>
    </location>
</feature>
<keyword evidence="6 9" id="KW-0472">Membrane</keyword>
<reference evidence="11 12" key="1">
    <citation type="submission" date="2019-06" db="EMBL/GenBank/DDBJ databases">
        <title>A chromosome-scale genome assembly of the European perch, Perca fluviatilis.</title>
        <authorList>
            <person name="Roques C."/>
            <person name="Zahm M."/>
            <person name="Cabau C."/>
            <person name="Klopp C."/>
            <person name="Bouchez O."/>
            <person name="Donnadieu C."/>
            <person name="Kuhl H."/>
            <person name="Gislard M."/>
            <person name="Guendouz S."/>
            <person name="Journot L."/>
            <person name="Haffray P."/>
            <person name="Bestin A."/>
            <person name="Morvezen R."/>
            <person name="Feron R."/>
            <person name="Wen M."/>
            <person name="Jouanno E."/>
            <person name="Herpin A."/>
            <person name="Schartl M."/>
            <person name="Postlethwait J."/>
            <person name="Schaerlinger B."/>
            <person name="Chardard D."/>
            <person name="Lecocq T."/>
            <person name="Poncet C."/>
            <person name="Jaffrelo L."/>
            <person name="Lampietro C."/>
            <person name="Guiguen Y."/>
        </authorList>
    </citation>
    <scope>NUCLEOTIDE SEQUENCE [LARGE SCALE GENOMIC DNA]</scope>
    <source>
        <tissue evidence="11">Blood</tissue>
    </source>
</reference>
<feature type="domain" description="Ig-like" evidence="10">
    <location>
        <begin position="92"/>
        <end position="183"/>
    </location>
</feature>
<evidence type="ECO:0000313" key="12">
    <source>
        <dbReference type="Proteomes" id="UP000465112"/>
    </source>
</evidence>
<feature type="domain" description="Ig-like" evidence="10">
    <location>
        <begin position="519"/>
        <end position="604"/>
    </location>
</feature>
<gene>
    <name evidence="11" type="ORF">PFLUV_G00088550</name>
</gene>
<dbReference type="SMART" id="SM00409">
    <property type="entry name" value="IG"/>
    <property type="match status" value="6"/>
</dbReference>
<evidence type="ECO:0000256" key="8">
    <source>
        <dbReference type="SAM" id="MobiDB-lite"/>
    </source>
</evidence>
<dbReference type="EMBL" id="VHII01000007">
    <property type="protein sequence ID" value="KAF1388280.1"/>
    <property type="molecule type" value="Genomic_DNA"/>
</dbReference>
<evidence type="ECO:0000259" key="10">
    <source>
        <dbReference type="PROSITE" id="PS50835"/>
    </source>
</evidence>
<evidence type="ECO:0000256" key="4">
    <source>
        <dbReference type="ARBA" id="ARBA00022889"/>
    </source>
</evidence>
<proteinExistence type="inferred from homology"/>
<dbReference type="PANTHER" id="PTHR12035">
    <property type="entry name" value="SIALIC ACID BINDING IMMUNOGLOBULIN-LIKE LECTIN"/>
    <property type="match status" value="1"/>
</dbReference>
<evidence type="ECO:0000256" key="9">
    <source>
        <dbReference type="SAM" id="Phobius"/>
    </source>
</evidence>
<dbReference type="Proteomes" id="UP000465112">
    <property type="component" value="Chromosome 7"/>
</dbReference>
<feature type="domain" description="Ig-like" evidence="10">
    <location>
        <begin position="190"/>
        <end position="277"/>
    </location>
</feature>
<dbReference type="PROSITE" id="PS50835">
    <property type="entry name" value="IG_LIKE"/>
    <property type="match status" value="6"/>
</dbReference>
<keyword evidence="12" id="KW-1185">Reference proteome</keyword>
<dbReference type="Pfam" id="PF13927">
    <property type="entry name" value="Ig_3"/>
    <property type="match status" value="4"/>
</dbReference>
<dbReference type="CDD" id="cd00096">
    <property type="entry name" value="Ig"/>
    <property type="match status" value="5"/>
</dbReference>
<name>A0A6A5F4P8_PERFL</name>
<dbReference type="Gene3D" id="2.60.40.10">
    <property type="entry name" value="Immunoglobulins"/>
    <property type="match status" value="7"/>
</dbReference>
<sequence length="790" mass="86673">MIPPLTEGQQSTLSCTAPGLCSGSVPEISWTWRGAGEKDSHITGNITAFRTENLTAVTQRHSSTLTFNSSAEHHDTNVSCKVSFTNNITTEETVTLNVTYVKEVNITGDTSVKDRETLNLTCSVESFPPSLITWTKLGLNRTLNNDTGTATLVIPNVTAEYSGQYICTVKHQNNTLTEEVNITVIYAKKPVITGMTTVKEGEALNLTCGVESFPPSGITWTKRGSNNNLQKETRIILQNDTGSATLVILNVTAEYSGQYICTAEHQIPTLTTHADVIVTYVKRVTITGNTSVKDRETLNLTCSVESFPPSLITWTKLGLSGILNNDTGTATLVIPNVTAEYFGQYICTAKHQNNTLTEEVNITVIYAKKPVITGMTTVKEGDALNLTCGVESFPPSVITWTKRGSNNNLQKETGIILQNDTGSATLVILNVTAEYSGQYICTAKHQDNTVTEEVNITVIFPSNQNPNKGADTHLQNNTGSATLFIHNVTAEHNGQYICTAKHLDTTLTMHAKVTVTFYPKILNSSGCINQSEVLTCVCISEGFPLPTITWPLLENHTRYSVITTVSHHTVNSTVTLTVKDHSNTSVECVSSNHNGEVKRNLILNKVEEEDQNMSVNVLTMITRLEIIIAFLIGALLSAIICCLVRKCHRRKQRVYVDMAETLEMMTLNGDPLIDGGEAVEDYQAIDQVATEAGGAVVADKSDVEYSKIDFSQIKRKTPTEAGTAQGTTETEYAEIKESKKMKEEAEETQEEEGREEMIREGEETKHCVSEDKECEVMVLYSNVQDIMSQI</sequence>
<dbReference type="GO" id="GO:0007155">
    <property type="term" value="P:cell adhesion"/>
    <property type="evidence" value="ECO:0007669"/>
    <property type="project" value="UniProtKB-KW"/>
</dbReference>
<dbReference type="SMART" id="SM00408">
    <property type="entry name" value="IGc2"/>
    <property type="match status" value="4"/>
</dbReference>
<feature type="compositionally biased region" description="Basic and acidic residues" evidence="8">
    <location>
        <begin position="755"/>
        <end position="768"/>
    </location>
</feature>
<dbReference type="GO" id="GO:0030246">
    <property type="term" value="F:carbohydrate binding"/>
    <property type="evidence" value="ECO:0007669"/>
    <property type="project" value="UniProtKB-KW"/>
</dbReference>
<evidence type="ECO:0000256" key="1">
    <source>
        <dbReference type="ARBA" id="ARBA00004479"/>
    </source>
</evidence>
<evidence type="ECO:0000256" key="3">
    <source>
        <dbReference type="ARBA" id="ARBA00022734"/>
    </source>
</evidence>
<dbReference type="InterPro" id="IPR051036">
    <property type="entry name" value="SIGLEC"/>
</dbReference>
<accession>A0A6A5F4P8</accession>
<keyword evidence="5 9" id="KW-1133">Transmembrane helix</keyword>
<feature type="transmembrane region" description="Helical" evidence="9">
    <location>
        <begin position="626"/>
        <end position="644"/>
    </location>
</feature>
<dbReference type="PANTHER" id="PTHR12035:SF128">
    <property type="entry name" value="BRANCHED CHAIN KETO ACID DEHYDROGENASE E1 SUBUNIT BETA,-LIKE-RELATED"/>
    <property type="match status" value="1"/>
</dbReference>
<feature type="compositionally biased region" description="Basic and acidic residues" evidence="8">
    <location>
        <begin position="733"/>
        <end position="743"/>
    </location>
</feature>
<dbReference type="InterPro" id="IPR013783">
    <property type="entry name" value="Ig-like_fold"/>
</dbReference>
<evidence type="ECO:0000256" key="7">
    <source>
        <dbReference type="ARBA" id="ARBA00038361"/>
    </source>
</evidence>
<dbReference type="InterPro" id="IPR003597">
    <property type="entry name" value="Ig_C1-set"/>
</dbReference>
<feature type="domain" description="Ig-like" evidence="10">
    <location>
        <begin position="370"/>
        <end position="457"/>
    </location>
</feature>
<feature type="domain" description="Ig-like" evidence="10">
    <location>
        <begin position="1"/>
        <end position="91"/>
    </location>
</feature>
<dbReference type="InterPro" id="IPR003598">
    <property type="entry name" value="Ig_sub2"/>
</dbReference>
<keyword evidence="3" id="KW-0430">Lectin</keyword>
<feature type="domain" description="Ig-like" evidence="10">
    <location>
        <begin position="282"/>
        <end position="363"/>
    </location>
</feature>
<evidence type="ECO:0000313" key="11">
    <source>
        <dbReference type="EMBL" id="KAF1388280.1"/>
    </source>
</evidence>
<dbReference type="SMART" id="SM00407">
    <property type="entry name" value="IGc1"/>
    <property type="match status" value="2"/>
</dbReference>
<comment type="caution">
    <text evidence="11">The sequence shown here is derived from an EMBL/GenBank/DDBJ whole genome shotgun (WGS) entry which is preliminary data.</text>
</comment>
<evidence type="ECO:0000256" key="2">
    <source>
        <dbReference type="ARBA" id="ARBA00022692"/>
    </source>
</evidence>
<comment type="subcellular location">
    <subcellularLocation>
        <location evidence="1">Membrane</location>
        <topology evidence="1">Single-pass type I membrane protein</topology>
    </subcellularLocation>
</comment>
<comment type="similarity">
    <text evidence="7">Belongs to the immunoglobulin superfamily. SIGLEC (sialic acid binding Ig-like lectin) family.</text>
</comment>
<dbReference type="GO" id="GO:0033691">
    <property type="term" value="F:sialic acid binding"/>
    <property type="evidence" value="ECO:0007669"/>
    <property type="project" value="TreeGrafter"/>
</dbReference>
<keyword evidence="2 9" id="KW-0812">Transmembrane</keyword>
<dbReference type="SUPFAM" id="SSF48726">
    <property type="entry name" value="Immunoglobulin"/>
    <property type="match status" value="6"/>
</dbReference>
<organism evidence="11 12">
    <name type="scientific">Perca fluviatilis</name>
    <name type="common">European perch</name>
    <dbReference type="NCBI Taxonomy" id="8168"/>
    <lineage>
        <taxon>Eukaryota</taxon>
        <taxon>Metazoa</taxon>
        <taxon>Chordata</taxon>
        <taxon>Craniata</taxon>
        <taxon>Vertebrata</taxon>
        <taxon>Euteleostomi</taxon>
        <taxon>Actinopterygii</taxon>
        <taxon>Neopterygii</taxon>
        <taxon>Teleostei</taxon>
        <taxon>Neoteleostei</taxon>
        <taxon>Acanthomorphata</taxon>
        <taxon>Eupercaria</taxon>
        <taxon>Perciformes</taxon>
        <taxon>Percoidei</taxon>
        <taxon>Percidae</taxon>
        <taxon>Percinae</taxon>
        <taxon>Perca</taxon>
    </lineage>
</organism>
<evidence type="ECO:0000256" key="6">
    <source>
        <dbReference type="ARBA" id="ARBA00023136"/>
    </source>
</evidence>
<dbReference type="InterPro" id="IPR003599">
    <property type="entry name" value="Ig_sub"/>
</dbReference>